<organism evidence="8 9">
    <name type="scientific">Sporotomaculum syntrophicum</name>
    <dbReference type="NCBI Taxonomy" id="182264"/>
    <lineage>
        <taxon>Bacteria</taxon>
        <taxon>Bacillati</taxon>
        <taxon>Bacillota</taxon>
        <taxon>Clostridia</taxon>
        <taxon>Eubacteriales</taxon>
        <taxon>Desulfallaceae</taxon>
        <taxon>Sporotomaculum</taxon>
    </lineage>
</organism>
<dbReference type="InterPro" id="IPR051198">
    <property type="entry name" value="BchE-like"/>
</dbReference>
<keyword evidence="4" id="KW-0408">Iron</keyword>
<keyword evidence="5" id="KW-0411">Iron-sulfur</keyword>
<dbReference type="PANTHER" id="PTHR43409">
    <property type="entry name" value="ANAEROBIC MAGNESIUM-PROTOPORPHYRIN IX MONOMETHYL ESTER CYCLASE-RELATED"/>
    <property type="match status" value="1"/>
</dbReference>
<dbReference type="SUPFAM" id="SSF52242">
    <property type="entry name" value="Cobalamin (vitamin B12)-binding domain"/>
    <property type="match status" value="1"/>
</dbReference>
<comment type="caution">
    <text evidence="8">The sequence shown here is derived from an EMBL/GenBank/DDBJ whole genome shotgun (WGS) entry which is preliminary data.</text>
</comment>
<dbReference type="OrthoDB" id="9801424at2"/>
<dbReference type="InterPro" id="IPR007197">
    <property type="entry name" value="rSAM"/>
</dbReference>
<dbReference type="SFLD" id="SFLDG01082">
    <property type="entry name" value="B12-binding_domain_containing"/>
    <property type="match status" value="1"/>
</dbReference>
<dbReference type="Pfam" id="PF02310">
    <property type="entry name" value="B12-binding"/>
    <property type="match status" value="1"/>
</dbReference>
<dbReference type="Pfam" id="PF04055">
    <property type="entry name" value="Radical_SAM"/>
    <property type="match status" value="1"/>
</dbReference>
<evidence type="ECO:0000256" key="5">
    <source>
        <dbReference type="ARBA" id="ARBA00023014"/>
    </source>
</evidence>
<dbReference type="InterPro" id="IPR025288">
    <property type="entry name" value="DUF4080"/>
</dbReference>
<evidence type="ECO:0000259" key="7">
    <source>
        <dbReference type="PROSITE" id="PS51918"/>
    </source>
</evidence>
<evidence type="ECO:0000256" key="1">
    <source>
        <dbReference type="ARBA" id="ARBA00001966"/>
    </source>
</evidence>
<evidence type="ECO:0000256" key="2">
    <source>
        <dbReference type="ARBA" id="ARBA00022691"/>
    </source>
</evidence>
<dbReference type="InterPro" id="IPR034466">
    <property type="entry name" value="Methyltransferase_Class_B"/>
</dbReference>
<proteinExistence type="predicted"/>
<name>A0A9D3AYD4_9FIRM</name>
<sequence>MKPILWVALCTLNSKYIHSSLAPWYLLSGIENYCKPGIIAEVIEGTINEDLESVARRILANRPQVIGFSCYIWNIEATKQLVRLVKDKLPEAVIVLGGPEVSYNAADILQEEPLVQYVVSGEGEEPLAMLLNCLYHNAVTRHIPGVNSRAGDELISATPYVTANDPPSPYTEKYFNALKSRIAYLETSRGCPYSCAFCLSGFGQVRYFSLERAKKELLMLANSGTQTVKLVDRTFNANRSRAVELISFILEHYGNRIPEGVCFHFEIAGDILDEAILGLLAAAPAGLFQVEIGMQSFNEKTLTAIRRKTNVERLKNNIRQIVANGNIHVHLDLIAGLPHEDLSSFAASFNTAYDLKPNMLQLGFLKLLHGSQMREEPENYPCRFNKRAPYEVLETPWLSHEELRYLKRTEDALERLYNSGRFRRTLAYLLERLNIKPFELFAQFGEYLAAKGADRISLNDFIALVLVYFSSQPGIDKTALRDMLVCDYLATNSSGRLPVVLQVKDPALKATKQQLKRVDATFPQHRGRRGIALLYAEPSIVYAYYQDPNPVTGEYPLIKIAKEALGL</sequence>
<dbReference type="CDD" id="cd02068">
    <property type="entry name" value="radical_SAM_B12_BD"/>
    <property type="match status" value="1"/>
</dbReference>
<feature type="domain" description="B12-binding" evidence="6">
    <location>
        <begin position="5"/>
        <end position="141"/>
    </location>
</feature>
<dbReference type="PROSITE" id="PS51918">
    <property type="entry name" value="RADICAL_SAM"/>
    <property type="match status" value="1"/>
</dbReference>
<dbReference type="GO" id="GO:0031419">
    <property type="term" value="F:cobalamin binding"/>
    <property type="evidence" value="ECO:0007669"/>
    <property type="project" value="InterPro"/>
</dbReference>
<dbReference type="SUPFAM" id="SSF102114">
    <property type="entry name" value="Radical SAM enzymes"/>
    <property type="match status" value="1"/>
</dbReference>
<dbReference type="EMBL" id="LSRS01000003">
    <property type="protein sequence ID" value="KAF1085316.1"/>
    <property type="molecule type" value="Genomic_DNA"/>
</dbReference>
<evidence type="ECO:0000256" key="3">
    <source>
        <dbReference type="ARBA" id="ARBA00022723"/>
    </source>
</evidence>
<dbReference type="InterPro" id="IPR023404">
    <property type="entry name" value="rSAM_horseshoe"/>
</dbReference>
<keyword evidence="2" id="KW-0949">S-adenosyl-L-methionine</keyword>
<evidence type="ECO:0000313" key="8">
    <source>
        <dbReference type="EMBL" id="KAF1085316.1"/>
    </source>
</evidence>
<dbReference type="SMART" id="SM00729">
    <property type="entry name" value="Elp3"/>
    <property type="match status" value="1"/>
</dbReference>
<dbReference type="Proteomes" id="UP000798488">
    <property type="component" value="Unassembled WGS sequence"/>
</dbReference>
<dbReference type="GO" id="GO:0046872">
    <property type="term" value="F:metal ion binding"/>
    <property type="evidence" value="ECO:0007669"/>
    <property type="project" value="UniProtKB-KW"/>
</dbReference>
<dbReference type="SFLD" id="SFLDG01123">
    <property type="entry name" value="methyltransferase_(Class_B)"/>
    <property type="match status" value="1"/>
</dbReference>
<protein>
    <submittedName>
        <fullName evidence="8">Coproporphyrinogen III oxidase</fullName>
    </submittedName>
</protein>
<dbReference type="PROSITE" id="PS51332">
    <property type="entry name" value="B12_BINDING"/>
    <property type="match status" value="1"/>
</dbReference>
<dbReference type="Gene3D" id="3.40.50.280">
    <property type="entry name" value="Cobalamin-binding domain"/>
    <property type="match status" value="1"/>
</dbReference>
<dbReference type="InterPro" id="IPR036724">
    <property type="entry name" value="Cobalamin-bd_sf"/>
</dbReference>
<dbReference type="Gene3D" id="3.80.30.20">
    <property type="entry name" value="tm_1862 like domain"/>
    <property type="match status" value="1"/>
</dbReference>
<dbReference type="Pfam" id="PF13311">
    <property type="entry name" value="DUF4080"/>
    <property type="match status" value="1"/>
</dbReference>
<dbReference type="PANTHER" id="PTHR43409:SF16">
    <property type="entry name" value="SLR0320 PROTEIN"/>
    <property type="match status" value="1"/>
</dbReference>
<dbReference type="SFLD" id="SFLDS00029">
    <property type="entry name" value="Radical_SAM"/>
    <property type="match status" value="1"/>
</dbReference>
<comment type="cofactor">
    <cofactor evidence="1">
        <name>[4Fe-4S] cluster</name>
        <dbReference type="ChEBI" id="CHEBI:49883"/>
    </cofactor>
</comment>
<evidence type="ECO:0000313" key="9">
    <source>
        <dbReference type="Proteomes" id="UP000798488"/>
    </source>
</evidence>
<dbReference type="AlphaFoldDB" id="A0A9D3AYD4"/>
<feature type="domain" description="Radical SAM core" evidence="7">
    <location>
        <begin position="177"/>
        <end position="406"/>
    </location>
</feature>
<dbReference type="InterPro" id="IPR058240">
    <property type="entry name" value="rSAM_sf"/>
</dbReference>
<evidence type="ECO:0000256" key="4">
    <source>
        <dbReference type="ARBA" id="ARBA00023004"/>
    </source>
</evidence>
<dbReference type="GO" id="GO:0005829">
    <property type="term" value="C:cytosol"/>
    <property type="evidence" value="ECO:0007669"/>
    <property type="project" value="TreeGrafter"/>
</dbReference>
<dbReference type="GO" id="GO:0003824">
    <property type="term" value="F:catalytic activity"/>
    <property type="evidence" value="ECO:0007669"/>
    <property type="project" value="InterPro"/>
</dbReference>
<dbReference type="InterPro" id="IPR006158">
    <property type="entry name" value="Cobalamin-bd"/>
</dbReference>
<keyword evidence="9" id="KW-1185">Reference proteome</keyword>
<evidence type="ECO:0000259" key="6">
    <source>
        <dbReference type="PROSITE" id="PS51332"/>
    </source>
</evidence>
<keyword evidence="3" id="KW-0479">Metal-binding</keyword>
<gene>
    <name evidence="8" type="ORF">SPSYN_01452</name>
</gene>
<accession>A0A9D3AYD4</accession>
<dbReference type="GO" id="GO:0051539">
    <property type="term" value="F:4 iron, 4 sulfur cluster binding"/>
    <property type="evidence" value="ECO:0007669"/>
    <property type="project" value="UniProtKB-KW"/>
</dbReference>
<reference evidence="8" key="1">
    <citation type="submission" date="2016-02" db="EMBL/GenBank/DDBJ databases">
        <title>Draft Genome Sequence of Sporotomaculum syntrophicum Strain FB, a Syntrophic Benzoate Degrader.</title>
        <authorList>
            <person name="Nobu M.K."/>
            <person name="Narihiro T."/>
            <person name="Qiu Y.-L."/>
            <person name="Ohashi A."/>
            <person name="Liu W.-T."/>
            <person name="Yuji S."/>
        </authorList>
    </citation>
    <scope>NUCLEOTIDE SEQUENCE</scope>
    <source>
        <strain evidence="8">FB</strain>
    </source>
</reference>
<dbReference type="RefSeq" id="WP_161821801.1">
    <property type="nucleotide sequence ID" value="NZ_LSRS01000003.1"/>
</dbReference>
<dbReference type="InterPro" id="IPR006638">
    <property type="entry name" value="Elp3/MiaA/NifB-like_rSAM"/>
</dbReference>